<dbReference type="InterPro" id="IPR009091">
    <property type="entry name" value="RCC1/BLIP-II"/>
</dbReference>
<dbReference type="PANTHER" id="PTHR45982:SF1">
    <property type="entry name" value="REGULATOR OF CHROMOSOME CONDENSATION"/>
    <property type="match status" value="1"/>
</dbReference>
<dbReference type="InterPro" id="IPR000408">
    <property type="entry name" value="Reg_chr_condens"/>
</dbReference>
<dbReference type="Pfam" id="PF13540">
    <property type="entry name" value="RCC1_2"/>
    <property type="match status" value="1"/>
</dbReference>
<dbReference type="InterPro" id="IPR051553">
    <property type="entry name" value="Ran_GTPase-activating"/>
</dbReference>
<evidence type="ECO:0000256" key="1">
    <source>
        <dbReference type="PROSITE-ProRule" id="PRU00235"/>
    </source>
</evidence>
<evidence type="ECO:0000313" key="4">
    <source>
        <dbReference type="Proteomes" id="UP000472263"/>
    </source>
</evidence>
<dbReference type="PROSITE" id="PS00626">
    <property type="entry name" value="RCC1_2"/>
    <property type="match status" value="1"/>
</dbReference>
<dbReference type="GeneTree" id="ENSGT00940000179066"/>
<protein>
    <submittedName>
        <fullName evidence="3">Uncharacterized protein</fullName>
    </submittedName>
</protein>
<reference evidence="3" key="2">
    <citation type="submission" date="2025-08" db="UniProtKB">
        <authorList>
            <consortium name="Ensembl"/>
        </authorList>
    </citation>
    <scope>IDENTIFICATION</scope>
</reference>
<keyword evidence="4" id="KW-1185">Reference proteome</keyword>
<reference evidence="3" key="3">
    <citation type="submission" date="2025-09" db="UniProtKB">
        <authorList>
            <consortium name="Ensembl"/>
        </authorList>
    </citation>
    <scope>IDENTIFICATION</scope>
</reference>
<evidence type="ECO:0000256" key="2">
    <source>
        <dbReference type="SAM" id="MobiDB-lite"/>
    </source>
</evidence>
<evidence type="ECO:0000313" key="3">
    <source>
        <dbReference type="Ensembl" id="ENSMMDP00005045436.1"/>
    </source>
</evidence>
<dbReference type="InParanoid" id="A0A668AKG3"/>
<dbReference type="PROSITE" id="PS50012">
    <property type="entry name" value="RCC1_3"/>
    <property type="match status" value="1"/>
</dbReference>
<dbReference type="Ensembl" id="ENSMMDT00005046330.1">
    <property type="protein sequence ID" value="ENSMMDP00005045436.1"/>
    <property type="gene ID" value="ENSMMDG00005020828.1"/>
</dbReference>
<accession>A0A668AKG3</accession>
<dbReference type="Gene3D" id="2.130.10.30">
    <property type="entry name" value="Regulator of chromosome condensation 1/beta-lactamase-inhibitor protein II"/>
    <property type="match status" value="1"/>
</dbReference>
<feature type="repeat" description="RCC1" evidence="1">
    <location>
        <begin position="1"/>
        <end position="47"/>
    </location>
</feature>
<sequence>MQLLCWGDSSSGQFGPQGALAPASWTPPEVISSICCGDQHTLFLTRDGDVLSSGGNSFEQLGRQRVKDAKKPGWVVKLFPYIKPIINISNKSQV</sequence>
<proteinExistence type="predicted"/>
<reference evidence="3" key="1">
    <citation type="submission" date="2019-06" db="EMBL/GenBank/DDBJ databases">
        <authorList>
            <consortium name="Wellcome Sanger Institute Data Sharing"/>
        </authorList>
    </citation>
    <scope>NUCLEOTIDE SEQUENCE [LARGE SCALE GENOMIC DNA]</scope>
</reference>
<name>A0A668AKG3_9TELE</name>
<feature type="region of interest" description="Disordered" evidence="2">
    <location>
        <begin position="1"/>
        <end position="24"/>
    </location>
</feature>
<organism evidence="3 4">
    <name type="scientific">Myripristis murdjan</name>
    <name type="common">pinecone soldierfish</name>
    <dbReference type="NCBI Taxonomy" id="586833"/>
    <lineage>
        <taxon>Eukaryota</taxon>
        <taxon>Metazoa</taxon>
        <taxon>Chordata</taxon>
        <taxon>Craniata</taxon>
        <taxon>Vertebrata</taxon>
        <taxon>Euteleostomi</taxon>
        <taxon>Actinopterygii</taxon>
        <taxon>Neopterygii</taxon>
        <taxon>Teleostei</taxon>
        <taxon>Neoteleostei</taxon>
        <taxon>Acanthomorphata</taxon>
        <taxon>Holocentriformes</taxon>
        <taxon>Holocentridae</taxon>
        <taxon>Myripristis</taxon>
    </lineage>
</organism>
<dbReference type="PANTHER" id="PTHR45982">
    <property type="entry name" value="REGULATOR OF CHROMOSOME CONDENSATION"/>
    <property type="match status" value="1"/>
</dbReference>
<dbReference type="AlphaFoldDB" id="A0A668AKG3"/>
<dbReference type="Proteomes" id="UP000472263">
    <property type="component" value="Chromosome 13"/>
</dbReference>
<dbReference type="SUPFAM" id="SSF50985">
    <property type="entry name" value="RCC1/BLIP-II"/>
    <property type="match status" value="1"/>
</dbReference>